<dbReference type="PANTHER" id="PTHR30185:SF16">
    <property type="entry name" value="PROTEIN GLCT"/>
    <property type="match status" value="1"/>
</dbReference>
<evidence type="ECO:0000256" key="2">
    <source>
        <dbReference type="ARBA" id="ARBA00022737"/>
    </source>
</evidence>
<proteinExistence type="inferred from homology"/>
<dbReference type="Pfam" id="PF03123">
    <property type="entry name" value="CAT_RBD"/>
    <property type="match status" value="1"/>
</dbReference>
<sequence length="285" mass="33339">MKTIVNSGVIVQAYNNNIVSIRMDGKEKILFSRGIGFGKKFGDKIKEGTEVEKIFVIEDQDNLRNFKQVVEKVDEDFLTMCERIIILISEELNEELDERIHIGLTDHLYYAIKRIKNNEIIDNPFLMEIKVLYQREYILAKKAAKILNNEMDIMIPDDEIGMIALHIHSARNSGNLSNTIKNAYLINMIIEYVEKKLKIKIDKNSLDYARFATHVRFAIRRMLVDSPVKNDFIREIKCKYRLSYSISKDVSKILEKRLEKNVSEDEIAYLAMHIERFRVSTIKNN</sequence>
<dbReference type="RefSeq" id="WP_219778129.1">
    <property type="nucleotide sequence ID" value="NZ_JAHXPT010000002.1"/>
</dbReference>
<evidence type="ECO:0000259" key="3">
    <source>
        <dbReference type="PROSITE" id="PS51372"/>
    </source>
</evidence>
<dbReference type="InterPro" id="IPR050661">
    <property type="entry name" value="BglG_antiterminators"/>
</dbReference>
<keyword evidence="5" id="KW-1185">Reference proteome</keyword>
<dbReference type="InterPro" id="IPR004341">
    <property type="entry name" value="CAT_RNA-bd_dom"/>
</dbReference>
<name>A0ABS7AKA0_9CLOT</name>
<dbReference type="SUPFAM" id="SSF63520">
    <property type="entry name" value="PTS-regulatory domain, PRD"/>
    <property type="match status" value="2"/>
</dbReference>
<accession>A0ABS7AKA0</accession>
<dbReference type="SUPFAM" id="SSF50151">
    <property type="entry name" value="SacY-like RNA-binding domain"/>
    <property type="match status" value="1"/>
</dbReference>
<evidence type="ECO:0000313" key="4">
    <source>
        <dbReference type="EMBL" id="MBW6409071.1"/>
    </source>
</evidence>
<protein>
    <submittedName>
        <fullName evidence="4">PRD domain-containing protein</fullName>
    </submittedName>
</protein>
<keyword evidence="2" id="KW-0677">Repeat</keyword>
<dbReference type="InterPro" id="IPR036634">
    <property type="entry name" value="PRD_sf"/>
</dbReference>
<dbReference type="Gene3D" id="1.20.890.100">
    <property type="match status" value="1"/>
</dbReference>
<dbReference type="Gene3D" id="1.10.1790.10">
    <property type="entry name" value="PRD domain"/>
    <property type="match status" value="1"/>
</dbReference>
<comment type="similarity">
    <text evidence="1">Belongs to the transcriptional antiterminator BglG family. GlcT subfamily.</text>
</comment>
<evidence type="ECO:0000256" key="1">
    <source>
        <dbReference type="ARBA" id="ARBA00009115"/>
    </source>
</evidence>
<dbReference type="Proteomes" id="UP001519921">
    <property type="component" value="Unassembled WGS sequence"/>
</dbReference>
<dbReference type="PROSITE" id="PS51372">
    <property type="entry name" value="PRD_2"/>
    <property type="match status" value="2"/>
</dbReference>
<dbReference type="EMBL" id="JAHXPT010000002">
    <property type="protein sequence ID" value="MBW6409071.1"/>
    <property type="molecule type" value="Genomic_DNA"/>
</dbReference>
<feature type="domain" description="PRD" evidence="3">
    <location>
        <begin position="72"/>
        <end position="177"/>
    </location>
</feature>
<dbReference type="InterPro" id="IPR011608">
    <property type="entry name" value="PRD"/>
</dbReference>
<dbReference type="SMART" id="SM01061">
    <property type="entry name" value="CAT_RBD"/>
    <property type="match status" value="1"/>
</dbReference>
<dbReference type="Gene3D" id="1.20.58.1950">
    <property type="match status" value="1"/>
</dbReference>
<dbReference type="PANTHER" id="PTHR30185">
    <property type="entry name" value="CRYPTIC BETA-GLUCOSIDE BGL OPERON ANTITERMINATOR"/>
    <property type="match status" value="1"/>
</dbReference>
<evidence type="ECO:0000313" key="5">
    <source>
        <dbReference type="Proteomes" id="UP001519921"/>
    </source>
</evidence>
<organism evidence="4 5">
    <name type="scientific">Clostridium weizhouense</name>
    <dbReference type="NCBI Taxonomy" id="2859781"/>
    <lineage>
        <taxon>Bacteria</taxon>
        <taxon>Bacillati</taxon>
        <taxon>Bacillota</taxon>
        <taxon>Clostridia</taxon>
        <taxon>Eubacteriales</taxon>
        <taxon>Clostridiaceae</taxon>
        <taxon>Clostridium</taxon>
    </lineage>
</organism>
<reference evidence="4 5" key="1">
    <citation type="submission" date="2021-07" db="EMBL/GenBank/DDBJ databases">
        <title>Clostridium weizhouense sp. nov., an anaerobic bacterium isolated from activated sludge of Petroleum wastewater.</title>
        <authorList>
            <person name="Li Q."/>
        </authorList>
    </citation>
    <scope>NUCLEOTIDE SEQUENCE [LARGE SCALE GENOMIC DNA]</scope>
    <source>
        <strain evidence="4 5">YB-6</strain>
    </source>
</reference>
<dbReference type="PROSITE" id="PS00654">
    <property type="entry name" value="PRD_1"/>
    <property type="match status" value="1"/>
</dbReference>
<feature type="domain" description="PRD" evidence="3">
    <location>
        <begin position="178"/>
        <end position="284"/>
    </location>
</feature>
<comment type="caution">
    <text evidence="4">The sequence shown here is derived from an EMBL/GenBank/DDBJ whole genome shotgun (WGS) entry which is preliminary data.</text>
</comment>
<dbReference type="Gene3D" id="2.30.24.10">
    <property type="entry name" value="CAT RNA-binding domain"/>
    <property type="match status" value="1"/>
</dbReference>
<dbReference type="InterPro" id="IPR036650">
    <property type="entry name" value="CAT_RNA-bd_dom_sf"/>
</dbReference>
<dbReference type="Pfam" id="PF00874">
    <property type="entry name" value="PRD"/>
    <property type="match status" value="2"/>
</dbReference>
<dbReference type="InterPro" id="IPR001550">
    <property type="entry name" value="Transcrpt_antitermin_CS"/>
</dbReference>
<gene>
    <name evidence="4" type="ORF">KYD98_03125</name>
</gene>